<sequence length="329" mass="38106">MKAALEDIVSRILGTTGLSLRPGPAGFNSTIYISDTDSGRYLVKVYKRRPRDHRNRLETEFRSLKYLWAQGLRQVPEPVGRNQSRAIGIYRHMTGVRPETKTIADFDQAVRFLRQLRSLSRKTSSERFSRASEACFSLSEYLDAVRRRYARLVRVADTRLQKFLRDGFLPYFRETADYAAGEYARAGLTRFTRLPRKARTLSPSDFGFHNALKDDRGRIIFLDFEYFGWDDPAKLISDFLLHPAMELAQVEQRYFFHKAYPLYKNADLRARLPSVYRICALKWCMIMLNAFLRKEDAGVQSRQLTKAKSMLSRIAAEVRTGNLPFSGEL</sequence>
<dbReference type="Gene3D" id="3.90.1200.10">
    <property type="match status" value="1"/>
</dbReference>
<dbReference type="SUPFAM" id="SSF56112">
    <property type="entry name" value="Protein kinase-like (PK-like)"/>
    <property type="match status" value="1"/>
</dbReference>
<accession>A0A1F5YVS4</accession>
<dbReference type="Gene3D" id="3.30.200.20">
    <property type="entry name" value="Phosphorylase Kinase, domain 1"/>
    <property type="match status" value="1"/>
</dbReference>
<gene>
    <name evidence="2" type="ORF">A2Z33_04080</name>
</gene>
<evidence type="ECO:0000259" key="1">
    <source>
        <dbReference type="Pfam" id="PF01636"/>
    </source>
</evidence>
<dbReference type="InterPro" id="IPR011009">
    <property type="entry name" value="Kinase-like_dom_sf"/>
</dbReference>
<organism evidence="2 3">
    <name type="scientific">Candidatus Gottesmanbacteria bacterium RBG_16_52_11</name>
    <dbReference type="NCBI Taxonomy" id="1798374"/>
    <lineage>
        <taxon>Bacteria</taxon>
        <taxon>Candidatus Gottesmaniibacteriota</taxon>
    </lineage>
</organism>
<dbReference type="InterPro" id="IPR002575">
    <property type="entry name" value="Aminoglycoside_PTrfase"/>
</dbReference>
<evidence type="ECO:0000313" key="2">
    <source>
        <dbReference type="EMBL" id="OGG04300.1"/>
    </source>
</evidence>
<dbReference type="Proteomes" id="UP000178448">
    <property type="component" value="Unassembled WGS sequence"/>
</dbReference>
<feature type="domain" description="Aminoglycoside phosphotransferase" evidence="1">
    <location>
        <begin position="22"/>
        <end position="233"/>
    </location>
</feature>
<proteinExistence type="predicted"/>
<comment type="caution">
    <text evidence="2">The sequence shown here is derived from an EMBL/GenBank/DDBJ whole genome shotgun (WGS) entry which is preliminary data.</text>
</comment>
<dbReference type="EMBL" id="MFJD01000004">
    <property type="protein sequence ID" value="OGG04300.1"/>
    <property type="molecule type" value="Genomic_DNA"/>
</dbReference>
<evidence type="ECO:0000313" key="3">
    <source>
        <dbReference type="Proteomes" id="UP000178448"/>
    </source>
</evidence>
<dbReference type="STRING" id="1798374.A2Z33_04080"/>
<dbReference type="Pfam" id="PF01636">
    <property type="entry name" value="APH"/>
    <property type="match status" value="1"/>
</dbReference>
<reference evidence="2 3" key="1">
    <citation type="journal article" date="2016" name="Nat. Commun.">
        <title>Thousands of microbial genomes shed light on interconnected biogeochemical processes in an aquifer system.</title>
        <authorList>
            <person name="Anantharaman K."/>
            <person name="Brown C.T."/>
            <person name="Hug L.A."/>
            <person name="Sharon I."/>
            <person name="Castelle C.J."/>
            <person name="Probst A.J."/>
            <person name="Thomas B.C."/>
            <person name="Singh A."/>
            <person name="Wilkins M.J."/>
            <person name="Karaoz U."/>
            <person name="Brodie E.L."/>
            <person name="Williams K.H."/>
            <person name="Hubbard S.S."/>
            <person name="Banfield J.F."/>
        </authorList>
    </citation>
    <scope>NUCLEOTIDE SEQUENCE [LARGE SCALE GENOMIC DNA]</scope>
</reference>
<name>A0A1F5YVS4_9BACT</name>
<protein>
    <recommendedName>
        <fullName evidence="1">Aminoglycoside phosphotransferase domain-containing protein</fullName>
    </recommendedName>
</protein>
<dbReference type="AlphaFoldDB" id="A0A1F5YVS4"/>